<evidence type="ECO:0000256" key="3">
    <source>
        <dbReference type="ARBA" id="ARBA00023015"/>
    </source>
</evidence>
<keyword evidence="4" id="KW-0238">DNA-binding</keyword>
<dbReference type="PROSITE" id="PS51032">
    <property type="entry name" value="AP2_ERF"/>
    <property type="match status" value="1"/>
</dbReference>
<dbReference type="OrthoDB" id="1902708at2759"/>
<dbReference type="GO" id="GO:0003700">
    <property type="term" value="F:DNA-binding transcription factor activity"/>
    <property type="evidence" value="ECO:0007669"/>
    <property type="project" value="InterPro"/>
</dbReference>
<dbReference type="EMBL" id="LK032095">
    <property type="protein sequence ID" value="CDY19407.1"/>
    <property type="molecule type" value="Genomic_DNA"/>
</dbReference>
<keyword evidence="6" id="KW-0539">Nucleus</keyword>
<evidence type="ECO:0000256" key="2">
    <source>
        <dbReference type="ARBA" id="ARBA00022745"/>
    </source>
</evidence>
<evidence type="ECO:0000259" key="9">
    <source>
        <dbReference type="PROSITE" id="PS51032"/>
    </source>
</evidence>
<organism evidence="10 11">
    <name type="scientific">Brassica napus</name>
    <name type="common">Rape</name>
    <dbReference type="NCBI Taxonomy" id="3708"/>
    <lineage>
        <taxon>Eukaryota</taxon>
        <taxon>Viridiplantae</taxon>
        <taxon>Streptophyta</taxon>
        <taxon>Embryophyta</taxon>
        <taxon>Tracheophyta</taxon>
        <taxon>Spermatophyta</taxon>
        <taxon>Magnoliopsida</taxon>
        <taxon>eudicotyledons</taxon>
        <taxon>Gunneridae</taxon>
        <taxon>Pentapetalae</taxon>
        <taxon>rosids</taxon>
        <taxon>malvids</taxon>
        <taxon>Brassicales</taxon>
        <taxon>Brassicaceae</taxon>
        <taxon>Brassiceae</taxon>
        <taxon>Brassica</taxon>
    </lineage>
</organism>
<dbReference type="PANTHER" id="PTHR31677:SF245">
    <property type="entry name" value="ETHYLENE-RESPONSIVE TRANSCRIPTION FACTOR ESR1"/>
    <property type="match status" value="1"/>
</dbReference>
<name>A0A078G307_BRANA</name>
<dbReference type="Gene3D" id="3.30.730.10">
    <property type="entry name" value="AP2/ERF domain"/>
    <property type="match status" value="1"/>
</dbReference>
<gene>
    <name evidence="10" type="primary">BnaC05g09160D</name>
    <name evidence="10" type="ORF">GSBRNA2T00008955001</name>
</gene>
<evidence type="ECO:0000256" key="7">
    <source>
        <dbReference type="ARBA" id="ARBA00024343"/>
    </source>
</evidence>
<protein>
    <submittedName>
        <fullName evidence="10">BnaC05g09160D protein</fullName>
    </submittedName>
</protein>
<keyword evidence="3" id="KW-0805">Transcription regulation</keyword>
<feature type="compositionally biased region" description="Polar residues" evidence="8">
    <location>
        <begin position="26"/>
        <end position="39"/>
    </location>
</feature>
<dbReference type="PaxDb" id="3708-A0A078G307"/>
<evidence type="ECO:0000256" key="8">
    <source>
        <dbReference type="SAM" id="MobiDB-lite"/>
    </source>
</evidence>
<dbReference type="STRING" id="3708.A0A078G307"/>
<dbReference type="SMART" id="SM00380">
    <property type="entry name" value="AP2"/>
    <property type="match status" value="1"/>
</dbReference>
<accession>A0A078G307</accession>
<dbReference type="SUPFAM" id="SSF54171">
    <property type="entry name" value="DNA-binding domain"/>
    <property type="match status" value="1"/>
</dbReference>
<keyword evidence="2" id="KW-0936">Ethylene signaling pathway</keyword>
<dbReference type="InterPro" id="IPR036955">
    <property type="entry name" value="AP2/ERF_dom_sf"/>
</dbReference>
<evidence type="ECO:0000256" key="1">
    <source>
        <dbReference type="ARBA" id="ARBA00004123"/>
    </source>
</evidence>
<dbReference type="PANTHER" id="PTHR31677">
    <property type="entry name" value="AP2 DOMAIN CLASS TRANSCRIPTION FACTOR"/>
    <property type="match status" value="1"/>
</dbReference>
<dbReference type="InterPro" id="IPR001471">
    <property type="entry name" value="AP2/ERF_dom"/>
</dbReference>
<dbReference type="OMA" id="MLMYGTQ"/>
<evidence type="ECO:0000313" key="10">
    <source>
        <dbReference type="EMBL" id="CDY19407.1"/>
    </source>
</evidence>
<feature type="domain" description="AP2/ERF" evidence="9">
    <location>
        <begin position="58"/>
        <end position="115"/>
    </location>
</feature>
<reference evidence="10 11" key="1">
    <citation type="journal article" date="2014" name="Science">
        <title>Plant genetics. Early allopolyploid evolution in the post-Neolithic Brassica napus oilseed genome.</title>
        <authorList>
            <person name="Chalhoub B."/>
            <person name="Denoeud F."/>
            <person name="Liu S."/>
            <person name="Parkin I.A."/>
            <person name="Tang H."/>
            <person name="Wang X."/>
            <person name="Chiquet J."/>
            <person name="Belcram H."/>
            <person name="Tong C."/>
            <person name="Samans B."/>
            <person name="Correa M."/>
            <person name="Da Silva C."/>
            <person name="Just J."/>
            <person name="Falentin C."/>
            <person name="Koh C.S."/>
            <person name="Le Clainche I."/>
            <person name="Bernard M."/>
            <person name="Bento P."/>
            <person name="Noel B."/>
            <person name="Labadie K."/>
            <person name="Alberti A."/>
            <person name="Charles M."/>
            <person name="Arnaud D."/>
            <person name="Guo H."/>
            <person name="Daviaud C."/>
            <person name="Alamery S."/>
            <person name="Jabbari K."/>
            <person name="Zhao M."/>
            <person name="Edger P.P."/>
            <person name="Chelaifa H."/>
            <person name="Tack D."/>
            <person name="Lassalle G."/>
            <person name="Mestiri I."/>
            <person name="Schnel N."/>
            <person name="Le Paslier M.C."/>
            <person name="Fan G."/>
            <person name="Renault V."/>
            <person name="Bayer P.E."/>
            <person name="Golicz A.A."/>
            <person name="Manoli S."/>
            <person name="Lee T.H."/>
            <person name="Thi V.H."/>
            <person name="Chalabi S."/>
            <person name="Hu Q."/>
            <person name="Fan C."/>
            <person name="Tollenaere R."/>
            <person name="Lu Y."/>
            <person name="Battail C."/>
            <person name="Shen J."/>
            <person name="Sidebottom C.H."/>
            <person name="Wang X."/>
            <person name="Canaguier A."/>
            <person name="Chauveau A."/>
            <person name="Berard A."/>
            <person name="Deniot G."/>
            <person name="Guan M."/>
            <person name="Liu Z."/>
            <person name="Sun F."/>
            <person name="Lim Y.P."/>
            <person name="Lyons E."/>
            <person name="Town C.D."/>
            <person name="Bancroft I."/>
            <person name="Wang X."/>
            <person name="Meng J."/>
            <person name="Ma J."/>
            <person name="Pires J.C."/>
            <person name="King G.J."/>
            <person name="Brunel D."/>
            <person name="Delourme R."/>
            <person name="Renard M."/>
            <person name="Aury J.M."/>
            <person name="Adams K.L."/>
            <person name="Batley J."/>
            <person name="Snowdon R.J."/>
            <person name="Tost J."/>
            <person name="Edwards D."/>
            <person name="Zhou Y."/>
            <person name="Hua W."/>
            <person name="Sharpe A.G."/>
            <person name="Paterson A.H."/>
            <person name="Guan C."/>
            <person name="Wincker P."/>
        </authorList>
    </citation>
    <scope>NUCLEOTIDE SEQUENCE [LARGE SCALE GENOMIC DNA]</scope>
    <source>
        <strain evidence="11">cv. Darmor-bzh</strain>
    </source>
</reference>
<sequence>MEEALRKFSESTHSLIPGYELDPNPLTRNFTNAKSSNRKPTSKETRVTSLGTGNATTRYRGVRRRPWGRYAAEIRDPTSKERRWLGTFDTAEQAACAYDCAARAFRGSKARTNFTYPVAVAVPEHRFPFFPKKSLTSARSPHEFYGTPAPQKINNDASYSSRKTAPFNSFNGSSSSSYSYSQPKTACVSSSANDYDTEFFPQEPPDSGLLEEVVKEFLKKNRNHPPPTPPMIGHLENTGDLSALSNVSDSFFQQTTEPITWTLEGHGNNNQAGGSGYFDGISPAADSDFTYGSEAWGYQEMFMYGGQLGCTCRKPC</sequence>
<proteinExistence type="inferred from homology"/>
<evidence type="ECO:0000256" key="6">
    <source>
        <dbReference type="ARBA" id="ARBA00023242"/>
    </source>
</evidence>
<dbReference type="GO" id="GO:0005634">
    <property type="term" value="C:nucleus"/>
    <property type="evidence" value="ECO:0007669"/>
    <property type="project" value="UniProtKB-SubCell"/>
</dbReference>
<dbReference type="CDD" id="cd00018">
    <property type="entry name" value="AP2"/>
    <property type="match status" value="1"/>
</dbReference>
<keyword evidence="5" id="KW-0804">Transcription</keyword>
<dbReference type="AlphaFoldDB" id="A0A078G307"/>
<keyword evidence="11" id="KW-1185">Reference proteome</keyword>
<dbReference type="GO" id="GO:0003677">
    <property type="term" value="F:DNA binding"/>
    <property type="evidence" value="ECO:0007669"/>
    <property type="project" value="UniProtKB-KW"/>
</dbReference>
<dbReference type="FunFam" id="3.30.730.10:FF:000001">
    <property type="entry name" value="Ethylene-responsive transcription factor 2"/>
    <property type="match status" value="1"/>
</dbReference>
<comment type="subcellular location">
    <subcellularLocation>
        <location evidence="1">Nucleus</location>
    </subcellularLocation>
</comment>
<feature type="region of interest" description="Disordered" evidence="8">
    <location>
        <begin position="137"/>
        <end position="160"/>
    </location>
</feature>
<evidence type="ECO:0000256" key="5">
    <source>
        <dbReference type="ARBA" id="ARBA00023163"/>
    </source>
</evidence>
<dbReference type="PRINTS" id="PR00367">
    <property type="entry name" value="ETHRSPELEMNT"/>
</dbReference>
<evidence type="ECO:0000256" key="4">
    <source>
        <dbReference type="ARBA" id="ARBA00023125"/>
    </source>
</evidence>
<dbReference type="InterPro" id="IPR016177">
    <property type="entry name" value="DNA-bd_dom_sf"/>
</dbReference>
<dbReference type="Pfam" id="PF00847">
    <property type="entry name" value="AP2"/>
    <property type="match status" value="1"/>
</dbReference>
<dbReference type="GO" id="GO:0009873">
    <property type="term" value="P:ethylene-activated signaling pathway"/>
    <property type="evidence" value="ECO:0007669"/>
    <property type="project" value="UniProtKB-KW"/>
</dbReference>
<dbReference type="Proteomes" id="UP000028999">
    <property type="component" value="Unassembled WGS sequence"/>
</dbReference>
<dbReference type="Gramene" id="CDY19407">
    <property type="protein sequence ID" value="CDY19407"/>
    <property type="gene ID" value="GSBRNA2T00008955001"/>
</dbReference>
<comment type="similarity">
    <text evidence="7">Belongs to the AP2/ERF transcription factor family. ERF subfamily.</text>
</comment>
<evidence type="ECO:0000313" key="11">
    <source>
        <dbReference type="Proteomes" id="UP000028999"/>
    </source>
</evidence>
<dbReference type="KEGG" id="bna:106398384"/>
<dbReference type="SMR" id="A0A078G307"/>
<feature type="region of interest" description="Disordered" evidence="8">
    <location>
        <begin position="16"/>
        <end position="49"/>
    </location>
</feature>